<sequence>MNIYITRHGQTQWNKEGRMQGCQNSDLTESGVYNAKKLGESLRHMNFDVIYCSPLGRAVDTAKHIRGNKDTEIVINEALKEMNFGVWEGMTYPEIKEIYPQQYENFWNKPQLFEAINGESFDELIHRIKNGLNELISKECYENILIVTHTCVIKAISLIVKDHSIEGFWDLPYINDTSLTVLEVIDKKMKFILEADVSHLD</sequence>
<dbReference type="InterPro" id="IPR050275">
    <property type="entry name" value="PGM_Phosphatase"/>
</dbReference>
<proteinExistence type="predicted"/>
<dbReference type="InterPro" id="IPR001345">
    <property type="entry name" value="PG/BPGM_mutase_AS"/>
</dbReference>
<dbReference type="PROSITE" id="PS00175">
    <property type="entry name" value="PG_MUTASE"/>
    <property type="match status" value="1"/>
</dbReference>
<organism evidence="3 4">
    <name type="scientific">Clostridium simiarum</name>
    <dbReference type="NCBI Taxonomy" id="2841506"/>
    <lineage>
        <taxon>Bacteria</taxon>
        <taxon>Bacillati</taxon>
        <taxon>Bacillota</taxon>
        <taxon>Clostridia</taxon>
        <taxon>Eubacteriales</taxon>
        <taxon>Clostridiaceae</taxon>
        <taxon>Clostridium</taxon>
    </lineage>
</organism>
<dbReference type="EMBL" id="JAHLQL010000007">
    <property type="protein sequence ID" value="MBU5593172.1"/>
    <property type="molecule type" value="Genomic_DNA"/>
</dbReference>
<evidence type="ECO:0000313" key="3">
    <source>
        <dbReference type="EMBL" id="MBU5593172.1"/>
    </source>
</evidence>
<dbReference type="RefSeq" id="WP_216457854.1">
    <property type="nucleotide sequence ID" value="NZ_JAHLQL010000007.1"/>
</dbReference>
<accession>A0ABS6F3S7</accession>
<dbReference type="PANTHER" id="PTHR48100:SF1">
    <property type="entry name" value="HISTIDINE PHOSPHATASE FAMILY PROTEIN-RELATED"/>
    <property type="match status" value="1"/>
</dbReference>
<dbReference type="PANTHER" id="PTHR48100">
    <property type="entry name" value="BROAD-SPECIFICITY PHOSPHATASE YOR283W-RELATED"/>
    <property type="match status" value="1"/>
</dbReference>
<dbReference type="Pfam" id="PF00300">
    <property type="entry name" value="His_Phos_1"/>
    <property type="match status" value="1"/>
</dbReference>
<keyword evidence="2" id="KW-0413">Isomerase</keyword>
<reference evidence="3 4" key="1">
    <citation type="submission" date="2021-06" db="EMBL/GenBank/DDBJ databases">
        <authorList>
            <person name="Sun Q."/>
            <person name="Li D."/>
        </authorList>
    </citation>
    <scope>NUCLEOTIDE SEQUENCE [LARGE SCALE GENOMIC DNA]</scope>
    <source>
        <strain evidence="3 4">MSJ-4</strain>
    </source>
</reference>
<keyword evidence="1" id="KW-0324">Glycolysis</keyword>
<dbReference type="SMART" id="SM00855">
    <property type="entry name" value="PGAM"/>
    <property type="match status" value="1"/>
</dbReference>
<evidence type="ECO:0000313" key="4">
    <source>
        <dbReference type="Proteomes" id="UP000736583"/>
    </source>
</evidence>
<dbReference type="InterPro" id="IPR013078">
    <property type="entry name" value="His_Pase_superF_clade-1"/>
</dbReference>
<gene>
    <name evidence="3" type="ORF">KQI89_15595</name>
</gene>
<comment type="caution">
    <text evidence="3">The sequence shown here is derived from an EMBL/GenBank/DDBJ whole genome shotgun (WGS) entry which is preliminary data.</text>
</comment>
<evidence type="ECO:0000256" key="1">
    <source>
        <dbReference type="ARBA" id="ARBA00023152"/>
    </source>
</evidence>
<dbReference type="Proteomes" id="UP000736583">
    <property type="component" value="Unassembled WGS sequence"/>
</dbReference>
<name>A0ABS6F3S7_9CLOT</name>
<protein>
    <submittedName>
        <fullName evidence="3">Histidine phosphatase family protein</fullName>
    </submittedName>
</protein>
<keyword evidence="4" id="KW-1185">Reference proteome</keyword>
<dbReference type="CDD" id="cd07067">
    <property type="entry name" value="HP_PGM_like"/>
    <property type="match status" value="1"/>
</dbReference>
<evidence type="ECO:0000256" key="2">
    <source>
        <dbReference type="ARBA" id="ARBA00023235"/>
    </source>
</evidence>